<dbReference type="CDD" id="cd07247">
    <property type="entry name" value="SgaA_N_like"/>
    <property type="match status" value="1"/>
</dbReference>
<gene>
    <name evidence="2" type="ORF">J7S20_01830</name>
</gene>
<dbReference type="AlphaFoldDB" id="A0A8T4I9Q6"/>
<dbReference type="InterPro" id="IPR037523">
    <property type="entry name" value="VOC_core"/>
</dbReference>
<keyword evidence="3" id="KW-1185">Reference proteome</keyword>
<accession>A0A8T4I9Q6</accession>
<proteinExistence type="predicted"/>
<dbReference type="PANTHER" id="PTHR33993">
    <property type="entry name" value="GLYOXALASE-RELATED"/>
    <property type="match status" value="1"/>
</dbReference>
<evidence type="ECO:0000313" key="2">
    <source>
        <dbReference type="EMBL" id="MBR0551240.1"/>
    </source>
</evidence>
<dbReference type="InterPro" id="IPR029068">
    <property type="entry name" value="Glyas_Bleomycin-R_OHBP_Dase"/>
</dbReference>
<feature type="domain" description="VOC" evidence="1">
    <location>
        <begin position="3"/>
        <end position="110"/>
    </location>
</feature>
<dbReference type="Gene3D" id="3.10.180.10">
    <property type="entry name" value="2,3-Dihydroxybiphenyl 1,2-Dioxygenase, domain 1"/>
    <property type="match status" value="1"/>
</dbReference>
<dbReference type="RefSeq" id="WP_284052526.1">
    <property type="nucleotide sequence ID" value="NZ_JAGRQC010000001.1"/>
</dbReference>
<organism evidence="2 3">
    <name type="scientific">Stakelama marina</name>
    <dbReference type="NCBI Taxonomy" id="2826939"/>
    <lineage>
        <taxon>Bacteria</taxon>
        <taxon>Pseudomonadati</taxon>
        <taxon>Pseudomonadota</taxon>
        <taxon>Alphaproteobacteria</taxon>
        <taxon>Sphingomonadales</taxon>
        <taxon>Sphingomonadaceae</taxon>
        <taxon>Stakelama</taxon>
    </lineage>
</organism>
<sequence length="117" mass="12732">MARLNYVELPVRDVPGLKQFYETAFGWSLAEFGPDYAATVTDDVDLGLNGDTGQWTAQLLPVIEVDDIEAALEQVTRAGGTITLPIFSFPGGRRFHFRDPHGHELGVWIRSGGDGAG</sequence>
<dbReference type="PANTHER" id="PTHR33993:SF1">
    <property type="entry name" value="GLYOXALASE FAMILY PROTEIN"/>
    <property type="match status" value="1"/>
</dbReference>
<comment type="caution">
    <text evidence="2">The sequence shown here is derived from an EMBL/GenBank/DDBJ whole genome shotgun (WGS) entry which is preliminary data.</text>
</comment>
<dbReference type="InterPro" id="IPR052164">
    <property type="entry name" value="Anthracycline_SecMetBiosynth"/>
</dbReference>
<dbReference type="InterPro" id="IPR004360">
    <property type="entry name" value="Glyas_Fos-R_dOase_dom"/>
</dbReference>
<dbReference type="EMBL" id="JAGRQC010000001">
    <property type="protein sequence ID" value="MBR0551240.1"/>
    <property type="molecule type" value="Genomic_DNA"/>
</dbReference>
<protein>
    <submittedName>
        <fullName evidence="2">VOC family protein</fullName>
    </submittedName>
</protein>
<name>A0A8T4I9Q6_9SPHN</name>
<dbReference type="Proteomes" id="UP000676996">
    <property type="component" value="Unassembled WGS sequence"/>
</dbReference>
<evidence type="ECO:0000313" key="3">
    <source>
        <dbReference type="Proteomes" id="UP000676996"/>
    </source>
</evidence>
<dbReference type="SUPFAM" id="SSF54593">
    <property type="entry name" value="Glyoxalase/Bleomycin resistance protein/Dihydroxybiphenyl dioxygenase"/>
    <property type="match status" value="1"/>
</dbReference>
<reference evidence="2" key="1">
    <citation type="submission" date="2021-04" db="EMBL/GenBank/DDBJ databases">
        <title>Ouciella asimina sp. nov., isolated from the surface seawater in the hydrothermal field of Okinawa Trough.</title>
        <authorList>
            <person name="Shuang W."/>
        </authorList>
    </citation>
    <scope>NUCLEOTIDE SEQUENCE</scope>
    <source>
        <strain evidence="2">LXI357</strain>
    </source>
</reference>
<dbReference type="Pfam" id="PF00903">
    <property type="entry name" value="Glyoxalase"/>
    <property type="match status" value="1"/>
</dbReference>
<dbReference type="PROSITE" id="PS51819">
    <property type="entry name" value="VOC"/>
    <property type="match status" value="1"/>
</dbReference>
<evidence type="ECO:0000259" key="1">
    <source>
        <dbReference type="PROSITE" id="PS51819"/>
    </source>
</evidence>